<dbReference type="AlphaFoldDB" id="A0A7Y9LSF9"/>
<dbReference type="Proteomes" id="UP000521748">
    <property type="component" value="Unassembled WGS sequence"/>
</dbReference>
<organism evidence="2 3">
    <name type="scientific">Psychromicrobium silvestre</name>
    <dbReference type="NCBI Taxonomy" id="1645614"/>
    <lineage>
        <taxon>Bacteria</taxon>
        <taxon>Bacillati</taxon>
        <taxon>Actinomycetota</taxon>
        <taxon>Actinomycetes</taxon>
        <taxon>Micrococcales</taxon>
        <taxon>Micrococcaceae</taxon>
        <taxon>Psychromicrobium</taxon>
    </lineage>
</organism>
<feature type="transmembrane region" description="Helical" evidence="1">
    <location>
        <begin position="52"/>
        <end position="71"/>
    </location>
</feature>
<keyword evidence="1" id="KW-0472">Membrane</keyword>
<sequence>MNRVVNVVRMQLTNKWTFLGIPAVILCGSFLLSLAIFAMIPNTVAFKFSGAGQAVIWYFLGLGIQALTLTFPFSQGLSISRRAFYLGSMLLFGTVALVMAVLYWLMGLLEDATGGWGMNGHMFHLAWVSDGAWYATVLFFFSTMFFLYLVGFWAATLYKRWQVNGMLVAGTALTLILVGLAALLTWQGWWPNLLGWFGEQSNLSIAGLLLALCVVLAAGSYVTLRKATP</sequence>
<feature type="transmembrane region" description="Helical" evidence="1">
    <location>
        <begin position="83"/>
        <end position="106"/>
    </location>
</feature>
<keyword evidence="1" id="KW-0812">Transmembrane</keyword>
<feature type="transmembrane region" description="Helical" evidence="1">
    <location>
        <begin position="202"/>
        <end position="224"/>
    </location>
</feature>
<accession>A0A7Y9LSF9</accession>
<evidence type="ECO:0000256" key="1">
    <source>
        <dbReference type="SAM" id="Phobius"/>
    </source>
</evidence>
<evidence type="ECO:0000313" key="2">
    <source>
        <dbReference type="EMBL" id="NYE94767.1"/>
    </source>
</evidence>
<dbReference type="RefSeq" id="WP_179388487.1">
    <property type="nucleotide sequence ID" value="NZ_JACBYQ010000001.1"/>
</dbReference>
<dbReference type="EMBL" id="JACBYQ010000001">
    <property type="protein sequence ID" value="NYE94767.1"/>
    <property type="molecule type" value="Genomic_DNA"/>
</dbReference>
<keyword evidence="1" id="KW-1133">Transmembrane helix</keyword>
<protein>
    <recommendedName>
        <fullName evidence="4">ABC-2 family transporter protein</fullName>
    </recommendedName>
</protein>
<gene>
    <name evidence="2" type="ORF">FHU41_000988</name>
</gene>
<evidence type="ECO:0008006" key="4">
    <source>
        <dbReference type="Google" id="ProtNLM"/>
    </source>
</evidence>
<proteinExistence type="predicted"/>
<name>A0A7Y9LSF9_9MICC</name>
<comment type="caution">
    <text evidence="2">The sequence shown here is derived from an EMBL/GenBank/DDBJ whole genome shotgun (WGS) entry which is preliminary data.</text>
</comment>
<reference evidence="2 3" key="1">
    <citation type="submission" date="2020-07" db="EMBL/GenBank/DDBJ databases">
        <title>Sequencing the genomes of 1000 actinobacteria strains.</title>
        <authorList>
            <person name="Klenk H.-P."/>
        </authorList>
    </citation>
    <scope>NUCLEOTIDE SEQUENCE [LARGE SCALE GENOMIC DNA]</scope>
    <source>
        <strain evidence="2 3">DSM 102047</strain>
    </source>
</reference>
<keyword evidence="3" id="KW-1185">Reference proteome</keyword>
<feature type="transmembrane region" description="Helical" evidence="1">
    <location>
        <begin position="167"/>
        <end position="190"/>
    </location>
</feature>
<evidence type="ECO:0000313" key="3">
    <source>
        <dbReference type="Proteomes" id="UP000521748"/>
    </source>
</evidence>
<feature type="transmembrane region" description="Helical" evidence="1">
    <location>
        <begin position="132"/>
        <end position="155"/>
    </location>
</feature>
<feature type="transmembrane region" description="Helical" evidence="1">
    <location>
        <begin position="16"/>
        <end position="40"/>
    </location>
</feature>